<proteinExistence type="predicted"/>
<keyword evidence="2" id="KW-1133">Transmembrane helix</keyword>
<evidence type="ECO:0000313" key="4">
    <source>
        <dbReference type="EMBL" id="BAV39572.1"/>
    </source>
</evidence>
<evidence type="ECO:0000313" key="5">
    <source>
        <dbReference type="Proteomes" id="UP000218067"/>
    </source>
</evidence>
<gene>
    <name evidence="4" type="primary">mce6F</name>
    <name evidence="4" type="ORF">SHTP_0169</name>
</gene>
<dbReference type="Pfam" id="PF02470">
    <property type="entry name" value="MlaD"/>
    <property type="match status" value="1"/>
</dbReference>
<dbReference type="GeneID" id="93434851"/>
<feature type="domain" description="Mce/MlaD" evidence="3">
    <location>
        <begin position="48"/>
        <end position="121"/>
    </location>
</feature>
<dbReference type="InterPro" id="IPR052336">
    <property type="entry name" value="MlaD_Phospholipid_Transporter"/>
</dbReference>
<organism evidence="4 5">
    <name type="scientific">Mycobacterium ulcerans subsp. shinshuense</name>
    <dbReference type="NCBI Taxonomy" id="1124626"/>
    <lineage>
        <taxon>Bacteria</taxon>
        <taxon>Bacillati</taxon>
        <taxon>Actinomycetota</taxon>
        <taxon>Actinomycetes</taxon>
        <taxon>Mycobacteriales</taxon>
        <taxon>Mycobacteriaceae</taxon>
        <taxon>Mycobacterium</taxon>
        <taxon>Mycobacterium ulcerans group</taxon>
    </lineage>
</organism>
<dbReference type="PANTHER" id="PTHR33371:SF16">
    <property type="entry name" value="MCE-FAMILY PROTEIN MCE3F"/>
    <property type="match status" value="1"/>
</dbReference>
<name>A0A1B4XXQ3_MYCUL</name>
<dbReference type="PANTHER" id="PTHR33371">
    <property type="entry name" value="INTERMEMBRANE PHOSPHOLIPID TRANSPORT SYSTEM BINDING PROTEIN MLAD-RELATED"/>
    <property type="match status" value="1"/>
</dbReference>
<evidence type="ECO:0000256" key="1">
    <source>
        <dbReference type="SAM" id="MobiDB-lite"/>
    </source>
</evidence>
<evidence type="ECO:0000259" key="3">
    <source>
        <dbReference type="Pfam" id="PF02470"/>
    </source>
</evidence>
<dbReference type="GO" id="GO:0005576">
    <property type="term" value="C:extracellular region"/>
    <property type="evidence" value="ECO:0007669"/>
    <property type="project" value="TreeGrafter"/>
</dbReference>
<feature type="transmembrane region" description="Helical" evidence="2">
    <location>
        <begin position="17"/>
        <end position="37"/>
    </location>
</feature>
<dbReference type="AlphaFoldDB" id="A0A1B4XXQ3"/>
<reference evidence="4 5" key="1">
    <citation type="submission" date="2016-08" db="EMBL/GenBank/DDBJ databases">
        <title>Complete genome sequence of Mycobacterium shinshuense, a subspecies of M. ulcerans.</title>
        <authorList>
            <person name="Yoshida M."/>
            <person name="Ogura Y."/>
            <person name="Hayashi T."/>
            <person name="Hoshino Y."/>
        </authorList>
    </citation>
    <scope>NUCLEOTIDE SEQUENCE [LARGE SCALE GENOMIC DNA]</scope>
    <source>
        <strain evidence="5">ATCC 33728</strain>
    </source>
</reference>
<feature type="region of interest" description="Disordered" evidence="1">
    <location>
        <begin position="361"/>
        <end position="412"/>
    </location>
</feature>
<dbReference type="RefSeq" id="WP_011742393.1">
    <property type="nucleotide sequence ID" value="NZ_AP017624.1"/>
</dbReference>
<keyword evidence="2" id="KW-0472">Membrane</keyword>
<accession>A0A1B4XXQ3</accession>
<keyword evidence="2" id="KW-0812">Transmembrane</keyword>
<dbReference type="EMBL" id="AP017624">
    <property type="protein sequence ID" value="BAV39572.1"/>
    <property type="molecule type" value="Genomic_DNA"/>
</dbReference>
<evidence type="ECO:0000256" key="2">
    <source>
        <dbReference type="SAM" id="Phobius"/>
    </source>
</evidence>
<dbReference type="Proteomes" id="UP000218067">
    <property type="component" value="Chromosome"/>
</dbReference>
<dbReference type="InterPro" id="IPR003399">
    <property type="entry name" value="Mce/MlaD"/>
</dbReference>
<sequence>MTDVAPSLTNMRGGRHTWLSCVGLLLTLVVSVAYLLIGVLHVRPLASNYALTVELGQSGGLLPNQDVALHGVQIGKVESLEISRTGVTAILRINAGVRIPVASTVRVSALSPAGEQYVDFNATSGEGPFLKNGDAISQDRTTTPVTPAELLQHADGVLAQIDPAKLAGIRRELNLSKAAPEKLTAIVDGGVFLISTLDSVLPQTVSLLRNSRVVLSAAIDVNDGIDATARNVHQLLTGVSSMDDGYRRMVDQTPGVLEAADNLFSDNSDTMVQLLGNLTTVAKLSYLRVPALKALFPDYRGSALEAFMSTMHDGGLWATADLYPRYTCDYGTPSHPPSAADYPEPFLYTYCRDDDPAVLIRGARNAPRPPGDDTAGPPPGADLGATTGPTPQGRFTIPTPYGGPRLPIEPPH</sequence>
<protein>
    <submittedName>
        <fullName evidence="4">MCE-family protein</fullName>
    </submittedName>
</protein>
<feature type="compositionally biased region" description="Low complexity" evidence="1">
    <location>
        <begin position="381"/>
        <end position="391"/>
    </location>
</feature>